<sequence>MVKGRPAYGARSAKNDPPVVFPNLHPLASWQDGRKFPKTITTITDDEACIQKNRVEPAKARKINAQGLDNNEARFPPTRPVPTSTRHVHAHVTAASSAKRKLDRTSLESLPVPKRIHSPGKDVCEKRSEPETADKYKYLSQSHVRKECLSRSLPVDGSNQDLIKRPKLYDAARAQIPISQEHVEEDVTFYTSSRAEPQDRYTHMLQKDLRKECLKCSLPVGMAKPDLRRCLRLYDAARALGLTPEESLEAQKATFQYSIEDHAQSVSPRGSIEEITFRTASDKAVEGHTLSNTSREFIVDDGQLSDFPEADYFPSLGSQAPSENRLASSSSTTRDYTQDGSTSSRCPGAAATLNYAAMGQTELRSLCRSRSLKQNSFSGPQLRRALKSYDKKMAKQANNAEVEVDAEHQASELGVAPCLSPPPVAFIDLDSSTQDGENPGQRTRSMVTGAAISREEPASGYLWAVNKHQRPSILTDAQVESTDRASAGILIEKDPYTSPYSPHLVLKTPTLIGNESHPRTTPFKKGPVPPQQPLVSLLNLAIKDTWSGASKSAQQETQTKTKPLSEHAIKVAEKEEFNTRYANEDPSWICCCGIPGDEIRPKKLAKFSGNCFYHVSHLAQRGNFTMKEYQEYQISQQALDRIASCLCQKPAVDHSQHRVTMTQGGFILAQIWREQLTRRESLTSFRPDMATYRRKGILEVMHNVLEDFTIELSSRQQERPLVLWARMEAMAWFINTLPTSNDWHCFQDWTRPSHYIMLFGIALLTTIDALLKQKLFKDNEPKVPNIGLVLALFLQSTWNLPNCTMNSSHSKDVCKSPFNNDICVNNENGWAAEVISLADQHGVRIEGVKNIDLIVDQWRLRKKSFESMRDQTRKEQYAILQNGEIVPPSEATLTSTAAKTSEIPAKRGTGQPVTVRAFRASTGVVRCILASE</sequence>
<evidence type="ECO:0000259" key="2">
    <source>
        <dbReference type="SMART" id="SM00513"/>
    </source>
</evidence>
<comment type="caution">
    <text evidence="3">The sequence shown here is derived from an EMBL/GenBank/DDBJ whole genome shotgun (WGS) entry which is preliminary data.</text>
</comment>
<name>A0A8H3EWR0_9LECA</name>
<evidence type="ECO:0000313" key="4">
    <source>
        <dbReference type="Proteomes" id="UP000664203"/>
    </source>
</evidence>
<dbReference type="SMART" id="SM00513">
    <property type="entry name" value="SAP"/>
    <property type="match status" value="3"/>
</dbReference>
<protein>
    <recommendedName>
        <fullName evidence="2">SAP domain-containing protein</fullName>
    </recommendedName>
</protein>
<dbReference type="EMBL" id="CAJPDR010000057">
    <property type="protein sequence ID" value="CAF9912809.1"/>
    <property type="molecule type" value="Genomic_DNA"/>
</dbReference>
<feature type="domain" description="SAP" evidence="2">
    <location>
        <begin position="136"/>
        <end position="170"/>
    </location>
</feature>
<proteinExistence type="predicted"/>
<feature type="domain" description="SAP" evidence="2">
    <location>
        <begin position="355"/>
        <end position="390"/>
    </location>
</feature>
<evidence type="ECO:0000256" key="1">
    <source>
        <dbReference type="SAM" id="MobiDB-lite"/>
    </source>
</evidence>
<reference evidence="3" key="1">
    <citation type="submission" date="2021-03" db="EMBL/GenBank/DDBJ databases">
        <authorList>
            <person name="Tagirdzhanova G."/>
        </authorList>
    </citation>
    <scope>NUCLEOTIDE SEQUENCE</scope>
</reference>
<gene>
    <name evidence="3" type="ORF">ALECFALPRED_008311</name>
</gene>
<feature type="compositionally biased region" description="Polar residues" evidence="1">
    <location>
        <begin position="316"/>
        <end position="345"/>
    </location>
</feature>
<dbReference type="InterPro" id="IPR003034">
    <property type="entry name" value="SAP_dom"/>
</dbReference>
<dbReference type="Proteomes" id="UP000664203">
    <property type="component" value="Unassembled WGS sequence"/>
</dbReference>
<dbReference type="OrthoDB" id="10037289at2759"/>
<dbReference type="AlphaFoldDB" id="A0A8H3EWR0"/>
<feature type="region of interest" description="Disordered" evidence="1">
    <location>
        <begin position="314"/>
        <end position="348"/>
    </location>
</feature>
<keyword evidence="4" id="KW-1185">Reference proteome</keyword>
<feature type="domain" description="SAP" evidence="2">
    <location>
        <begin position="201"/>
        <end position="235"/>
    </location>
</feature>
<accession>A0A8H3EWR0</accession>
<evidence type="ECO:0000313" key="3">
    <source>
        <dbReference type="EMBL" id="CAF9912809.1"/>
    </source>
</evidence>
<organism evidence="3 4">
    <name type="scientific">Alectoria fallacina</name>
    <dbReference type="NCBI Taxonomy" id="1903189"/>
    <lineage>
        <taxon>Eukaryota</taxon>
        <taxon>Fungi</taxon>
        <taxon>Dikarya</taxon>
        <taxon>Ascomycota</taxon>
        <taxon>Pezizomycotina</taxon>
        <taxon>Lecanoromycetes</taxon>
        <taxon>OSLEUM clade</taxon>
        <taxon>Lecanoromycetidae</taxon>
        <taxon>Lecanorales</taxon>
        <taxon>Lecanorineae</taxon>
        <taxon>Parmeliaceae</taxon>
        <taxon>Alectoria</taxon>
    </lineage>
</organism>